<reference evidence="1 3" key="1">
    <citation type="submission" date="2015-11" db="EMBL/GenBank/DDBJ databases">
        <title>Complete genome sequencing of a biphenyl-degrading bacterium, Pseudomonas putida KF715 (=NBRC110667).</title>
        <authorList>
            <person name="Suenaga H."/>
            <person name="Fujihara N."/>
            <person name="Watanabe T."/>
            <person name="Hirose J."/>
            <person name="Kimura N."/>
            <person name="Yamazoe A."/>
            <person name="Hosoyama A."/>
            <person name="Shimodaira J."/>
            <person name="Furukawa K."/>
        </authorList>
    </citation>
    <scope>NUCLEOTIDE SEQUENCE [LARGE SCALE GENOMIC DNA]</scope>
    <source>
        <strain evidence="1 3">KF715</strain>
    </source>
</reference>
<dbReference type="Proteomes" id="UP000218731">
    <property type="component" value="Chromosome 1"/>
</dbReference>
<name>A0A1L7NK08_PSEPU</name>
<dbReference type="RefSeq" id="WP_016489288.1">
    <property type="nucleotide sequence ID" value="NZ_AP015029.1"/>
</dbReference>
<dbReference type="Proteomes" id="UP000516786">
    <property type="component" value="Chromosome"/>
</dbReference>
<dbReference type="EMBL" id="CP061723">
    <property type="protein sequence ID" value="QOC97505.1"/>
    <property type="molecule type" value="Genomic_DNA"/>
</dbReference>
<dbReference type="AlphaFoldDB" id="A0A1L7NK08"/>
<protein>
    <submittedName>
        <fullName evidence="1">Uncharacterized protein</fullName>
    </submittedName>
</protein>
<sequence length="280" mass="31956">MRPANEVKDGTKLLSLAQGLRSLLVPSPDVLADTVKELHPLVNLSDKVLPLKSYFNMVQDIQRTKHTHAAMRAAGEPLSREAIQQGVSRKLCTEDIFMVACSFLEVEIAKQGSVYYLSGESPDFKETKKNRNPLDLSDEVVLKNLSSGLARPDTDRGAVERGQIDSGFNHLVRLNQLHNLMLESVRLMKADERLTKVDIRKKFNISHTDYERMMSMARRSGLISFRNRKKDPSNAYTLRNDNHERVSEHAKNFGHTPQKMLNKILDDFFGMLEKRKKHED</sequence>
<evidence type="ECO:0000313" key="3">
    <source>
        <dbReference type="Proteomes" id="UP000218731"/>
    </source>
</evidence>
<proteinExistence type="predicted"/>
<accession>A0A1L7NK08</accession>
<evidence type="ECO:0000313" key="1">
    <source>
        <dbReference type="EMBL" id="BAW25784.1"/>
    </source>
</evidence>
<reference evidence="2 4" key="2">
    <citation type="submission" date="2020-09" db="EMBL/GenBank/DDBJ databases">
        <title>Co-existence of a novel multidrug-resistance efflux pump with carbapenem resistance gene blaVIM-2 in one megaplasmid in Pseudomonas putida.</title>
        <authorList>
            <person name="Peng K."/>
            <person name="Li R."/>
        </authorList>
    </citation>
    <scope>NUCLEOTIDE SEQUENCE [LARGE SCALE GENOMIC DNA]</scope>
    <source>
        <strain evidence="2 4">ZXPA-20</strain>
    </source>
</reference>
<gene>
    <name evidence="2" type="ORF">ID616_26260</name>
    <name evidence="1" type="ORF">KF715C_ch52110</name>
</gene>
<dbReference type="EMBL" id="AP015029">
    <property type="protein sequence ID" value="BAW25784.1"/>
    <property type="molecule type" value="Genomic_DNA"/>
</dbReference>
<evidence type="ECO:0000313" key="2">
    <source>
        <dbReference type="EMBL" id="QOC97505.1"/>
    </source>
</evidence>
<evidence type="ECO:0000313" key="4">
    <source>
        <dbReference type="Proteomes" id="UP000516786"/>
    </source>
</evidence>
<organism evidence="1 3">
    <name type="scientific">Pseudomonas putida</name>
    <name type="common">Arthrobacter siderocapsulatus</name>
    <dbReference type="NCBI Taxonomy" id="303"/>
    <lineage>
        <taxon>Bacteria</taxon>
        <taxon>Pseudomonadati</taxon>
        <taxon>Pseudomonadota</taxon>
        <taxon>Gammaproteobacteria</taxon>
        <taxon>Pseudomonadales</taxon>
        <taxon>Pseudomonadaceae</taxon>
        <taxon>Pseudomonas</taxon>
    </lineage>
</organism>